<dbReference type="AlphaFoldDB" id="A0A938WRM4"/>
<organism evidence="2 3">
    <name type="scientific">Marseilla massiliensis</name>
    <dbReference type="NCBI Taxonomy" id="1841864"/>
    <lineage>
        <taxon>Bacteria</taxon>
        <taxon>Pseudomonadati</taxon>
        <taxon>Bacteroidota</taxon>
        <taxon>Bacteroidia</taxon>
        <taxon>Bacteroidales</taxon>
        <taxon>Prevotellaceae</taxon>
        <taxon>Marseilla</taxon>
    </lineage>
</organism>
<keyword evidence="1" id="KW-0812">Transmembrane</keyword>
<evidence type="ECO:0000256" key="1">
    <source>
        <dbReference type="SAM" id="Phobius"/>
    </source>
</evidence>
<dbReference type="InterPro" id="IPR025407">
    <property type="entry name" value="DUF4133"/>
</dbReference>
<keyword evidence="1" id="KW-0472">Membrane</keyword>
<name>A0A938WRM4_9BACT</name>
<protein>
    <submittedName>
        <fullName evidence="2">DUF4133 domain-containing protein</fullName>
    </submittedName>
</protein>
<proteinExistence type="predicted"/>
<keyword evidence="1" id="KW-1133">Transmembrane helix</keyword>
<evidence type="ECO:0000313" key="3">
    <source>
        <dbReference type="Proteomes" id="UP000706891"/>
    </source>
</evidence>
<dbReference type="Proteomes" id="UP000706891">
    <property type="component" value="Unassembled WGS sequence"/>
</dbReference>
<dbReference type="Pfam" id="PF13571">
    <property type="entry name" value="DUF4133"/>
    <property type="match status" value="1"/>
</dbReference>
<evidence type="ECO:0000313" key="2">
    <source>
        <dbReference type="EMBL" id="MBM6673922.1"/>
    </source>
</evidence>
<keyword evidence="3" id="KW-1185">Reference proteome</keyword>
<reference evidence="2" key="1">
    <citation type="submission" date="2020-08" db="EMBL/GenBank/DDBJ databases">
        <authorList>
            <person name="Cejkova D."/>
            <person name="Kubasova T."/>
            <person name="Jahodarova E."/>
            <person name="Rychlik I."/>
        </authorList>
    </citation>
    <scope>NUCLEOTIDE SEQUENCE</scope>
    <source>
        <strain evidence="2">An824</strain>
    </source>
</reference>
<accession>A0A938WRM4</accession>
<gene>
    <name evidence="2" type="ORF">H6A34_08540</name>
</gene>
<sequence length="106" mass="12073">MEYTVNKGAGKGVEFKGLTTMFLFVLAVGLAAVLLSVILLYFIGASPWACVIYGIIAGCVIAWAVFRINARFGEHGLIKRLARRRHPRYLINRKRVRRIVRERREP</sequence>
<reference evidence="2" key="2">
    <citation type="journal article" date="2021" name="Sci. Rep.">
        <title>The distribution of antibiotic resistance genes in chicken gut microbiota commensals.</title>
        <authorList>
            <person name="Juricova H."/>
            <person name="Matiasovicova J."/>
            <person name="Kubasova T."/>
            <person name="Cejkova D."/>
            <person name="Rychlik I."/>
        </authorList>
    </citation>
    <scope>NUCLEOTIDE SEQUENCE</scope>
    <source>
        <strain evidence="2">An824</strain>
    </source>
</reference>
<comment type="caution">
    <text evidence="2">The sequence shown here is derived from an EMBL/GenBank/DDBJ whole genome shotgun (WGS) entry which is preliminary data.</text>
</comment>
<dbReference type="EMBL" id="JACJJG010000043">
    <property type="protein sequence ID" value="MBM6673922.1"/>
    <property type="molecule type" value="Genomic_DNA"/>
</dbReference>
<feature type="transmembrane region" description="Helical" evidence="1">
    <location>
        <begin position="51"/>
        <end position="70"/>
    </location>
</feature>
<feature type="transmembrane region" description="Helical" evidence="1">
    <location>
        <begin position="21"/>
        <end position="45"/>
    </location>
</feature>
<dbReference type="RefSeq" id="WP_205104883.1">
    <property type="nucleotide sequence ID" value="NZ_JACJJG010000043.1"/>
</dbReference>